<dbReference type="InterPro" id="IPR013149">
    <property type="entry name" value="ADH-like_C"/>
</dbReference>
<evidence type="ECO:0000313" key="4">
    <source>
        <dbReference type="EMBL" id="GBE89554.1"/>
    </source>
</evidence>
<dbReference type="SUPFAM" id="SSF50129">
    <property type="entry name" value="GroES-like"/>
    <property type="match status" value="1"/>
</dbReference>
<dbReference type="SUPFAM" id="SSF51735">
    <property type="entry name" value="NAD(P)-binding Rossmann-fold domains"/>
    <property type="match status" value="1"/>
</dbReference>
<dbReference type="RefSeq" id="XP_027620467.1">
    <property type="nucleotide sequence ID" value="XM_027764666.1"/>
</dbReference>
<dbReference type="Gene3D" id="3.90.180.10">
    <property type="entry name" value="Medium-chain alcohol dehydrogenases, catalytic domain"/>
    <property type="match status" value="1"/>
</dbReference>
<dbReference type="Pfam" id="PF00107">
    <property type="entry name" value="ADH_zinc_N"/>
    <property type="match status" value="1"/>
</dbReference>
<evidence type="ECO:0000256" key="1">
    <source>
        <dbReference type="ARBA" id="ARBA00023002"/>
    </source>
</evidence>
<proteinExistence type="predicted"/>
<reference evidence="4 5" key="1">
    <citation type="journal article" date="2018" name="Sci. Rep.">
        <title>Genome sequence of the cauliflower mushroom Sparassis crispa (Hanabiratake) and its association with beneficial usage.</title>
        <authorList>
            <person name="Kiyama R."/>
            <person name="Furutani Y."/>
            <person name="Kawaguchi K."/>
            <person name="Nakanishi T."/>
        </authorList>
    </citation>
    <scope>NUCLEOTIDE SEQUENCE [LARGE SCALE GENOMIC DNA]</scope>
</reference>
<accession>A0A401H564</accession>
<organism evidence="4 5">
    <name type="scientific">Sparassis crispa</name>
    <dbReference type="NCBI Taxonomy" id="139825"/>
    <lineage>
        <taxon>Eukaryota</taxon>
        <taxon>Fungi</taxon>
        <taxon>Dikarya</taxon>
        <taxon>Basidiomycota</taxon>
        <taxon>Agaricomycotina</taxon>
        <taxon>Agaricomycetes</taxon>
        <taxon>Polyporales</taxon>
        <taxon>Sparassidaceae</taxon>
        <taxon>Sparassis</taxon>
    </lineage>
</organism>
<dbReference type="PANTHER" id="PTHR43205:SF7">
    <property type="entry name" value="PROSTAGLANDIN REDUCTASE 1"/>
    <property type="match status" value="1"/>
</dbReference>
<dbReference type="FunCoup" id="A0A401H564">
    <property type="interactions" value="66"/>
</dbReference>
<dbReference type="PANTHER" id="PTHR43205">
    <property type="entry name" value="PROSTAGLANDIN REDUCTASE"/>
    <property type="match status" value="1"/>
</dbReference>
<dbReference type="EMBL" id="BFAD01000016">
    <property type="protein sequence ID" value="GBE89554.1"/>
    <property type="molecule type" value="Genomic_DNA"/>
</dbReference>
<dbReference type="AlphaFoldDB" id="A0A401H564"/>
<dbReference type="GO" id="GO:0016628">
    <property type="term" value="F:oxidoreductase activity, acting on the CH-CH group of donors, NAD or NADP as acceptor"/>
    <property type="evidence" value="ECO:0007669"/>
    <property type="project" value="InterPro"/>
</dbReference>
<sequence>MAPVTNGRLLFNEIPTGYPEPGKTTIYDTSQTIDLEDVPLDGGVLIKILVLSSDPYLRGRMRDAKIETYSASFQLGKPIENFGFGVILRSEDPAFKRGDHVFSRKLPFQHYSVFKKEELGTLRVLKNEYKNLPWSVYIGVCGMPGATAYMGWKEYAHPKKGEVAYVTAGSGAVGGLVLQLAKADGLKVIASAGTDKKVAYLRELGADVAFNYKTVPVNKVLQKEGPIDIYWDNVGGESFEAAITAANRLARFIECGTISGYNIQTPYHVKNLGLIVGKELQISGFVLSTLYAKYKEQFYKEIPKKVASGEIKYSEDVTEGLENAGEAILDVQLGRNNGKKIIRVANE</sequence>
<keyword evidence="5" id="KW-1185">Reference proteome</keyword>
<evidence type="ECO:0000259" key="2">
    <source>
        <dbReference type="Pfam" id="PF00107"/>
    </source>
</evidence>
<dbReference type="InterPro" id="IPR011032">
    <property type="entry name" value="GroES-like_sf"/>
</dbReference>
<dbReference type="InParanoid" id="A0A401H564"/>
<dbReference type="Gene3D" id="3.40.50.720">
    <property type="entry name" value="NAD(P)-binding Rossmann-like Domain"/>
    <property type="match status" value="1"/>
</dbReference>
<dbReference type="FunFam" id="3.40.50.720:FF:000121">
    <property type="entry name" value="Prostaglandin reductase 2"/>
    <property type="match status" value="1"/>
</dbReference>
<keyword evidence="1" id="KW-0560">Oxidoreductase</keyword>
<dbReference type="InterPro" id="IPR036291">
    <property type="entry name" value="NAD(P)-bd_dom_sf"/>
</dbReference>
<dbReference type="GeneID" id="38786471"/>
<evidence type="ECO:0000313" key="5">
    <source>
        <dbReference type="Proteomes" id="UP000287166"/>
    </source>
</evidence>
<comment type="caution">
    <text evidence="4">The sequence shown here is derived from an EMBL/GenBank/DDBJ whole genome shotgun (WGS) entry which is preliminary data.</text>
</comment>
<feature type="domain" description="Alcohol dehydrogenase-like C-terminal" evidence="2">
    <location>
        <begin position="172"/>
        <end position="296"/>
    </location>
</feature>
<feature type="domain" description="Oxidoreductase N-terminal" evidence="3">
    <location>
        <begin position="38"/>
        <end position="119"/>
    </location>
</feature>
<dbReference type="CDD" id="cd05288">
    <property type="entry name" value="PGDH"/>
    <property type="match status" value="1"/>
</dbReference>
<gene>
    <name evidence="4" type="ORF">SCP_1602160</name>
</gene>
<dbReference type="Pfam" id="PF16884">
    <property type="entry name" value="ADH_N_2"/>
    <property type="match status" value="1"/>
</dbReference>
<dbReference type="InterPro" id="IPR041694">
    <property type="entry name" value="ADH_N_2"/>
</dbReference>
<dbReference type="InterPro" id="IPR045010">
    <property type="entry name" value="MDR_fam"/>
</dbReference>
<name>A0A401H564_9APHY</name>
<dbReference type="Proteomes" id="UP000287166">
    <property type="component" value="Unassembled WGS sequence"/>
</dbReference>
<dbReference type="OrthoDB" id="809632at2759"/>
<evidence type="ECO:0000259" key="3">
    <source>
        <dbReference type="Pfam" id="PF16884"/>
    </source>
</evidence>
<protein>
    <submittedName>
        <fullName evidence="4">Zinc-type alcohol dehydrogenase-like protein</fullName>
    </submittedName>
</protein>